<feature type="compositionally biased region" description="Polar residues" evidence="6">
    <location>
        <begin position="335"/>
        <end position="344"/>
    </location>
</feature>
<evidence type="ECO:0000259" key="7">
    <source>
        <dbReference type="PROSITE" id="PS50217"/>
    </source>
</evidence>
<dbReference type="InterPro" id="IPR020956">
    <property type="entry name" value="TF_Aft1_OSM"/>
</dbReference>
<dbReference type="Pfam" id="PF11785">
    <property type="entry name" value="Aft1_OSA"/>
    <property type="match status" value="1"/>
</dbReference>
<feature type="coiled-coil region" evidence="5">
    <location>
        <begin position="565"/>
        <end position="599"/>
    </location>
</feature>
<feature type="compositionally biased region" description="Polar residues" evidence="6">
    <location>
        <begin position="45"/>
        <end position="59"/>
    </location>
</feature>
<feature type="compositionally biased region" description="Basic and acidic residues" evidence="6">
    <location>
        <begin position="61"/>
        <end position="83"/>
    </location>
</feature>
<feature type="compositionally biased region" description="Low complexity" evidence="6">
    <location>
        <begin position="277"/>
        <end position="297"/>
    </location>
</feature>
<dbReference type="InterPro" id="IPR046347">
    <property type="entry name" value="bZIP_sf"/>
</dbReference>
<evidence type="ECO:0000256" key="2">
    <source>
        <dbReference type="ARBA" id="ARBA00023015"/>
    </source>
</evidence>
<dbReference type="Pfam" id="PF00170">
    <property type="entry name" value="bZIP_1"/>
    <property type="match status" value="1"/>
</dbReference>
<gene>
    <name evidence="8" type="ORF">I308_101634</name>
</gene>
<dbReference type="SUPFAM" id="SSF57959">
    <property type="entry name" value="Leucine zipper domain"/>
    <property type="match status" value="1"/>
</dbReference>
<dbReference type="Gene3D" id="1.20.5.170">
    <property type="match status" value="1"/>
</dbReference>
<dbReference type="PANTHER" id="PTHR19304">
    <property type="entry name" value="CYCLIC-AMP RESPONSE ELEMENT BINDING PROTEIN"/>
    <property type="match status" value="1"/>
</dbReference>
<dbReference type="InterPro" id="IPR004827">
    <property type="entry name" value="bZIP"/>
</dbReference>
<dbReference type="InterPro" id="IPR021755">
    <property type="entry name" value="TF_Aft1_HRA"/>
</dbReference>
<feature type="region of interest" description="Disordered" evidence="6">
    <location>
        <begin position="1"/>
        <end position="218"/>
    </location>
</feature>
<dbReference type="RefSeq" id="XP_066616474.1">
    <property type="nucleotide sequence ID" value="XM_066756188.1"/>
</dbReference>
<name>A0ABR3C0V3_9TREE</name>
<evidence type="ECO:0000256" key="3">
    <source>
        <dbReference type="ARBA" id="ARBA00023163"/>
    </source>
</evidence>
<feature type="compositionally biased region" description="Basic residues" evidence="6">
    <location>
        <begin position="310"/>
        <end position="319"/>
    </location>
</feature>
<evidence type="ECO:0000256" key="5">
    <source>
        <dbReference type="SAM" id="Coils"/>
    </source>
</evidence>
<comment type="caution">
    <text evidence="8">The sequence shown here is derived from an EMBL/GenBank/DDBJ whole genome shotgun (WGS) entry which is preliminary data.</text>
</comment>
<feature type="region of interest" description="Disordered" evidence="6">
    <location>
        <begin position="277"/>
        <end position="392"/>
    </location>
</feature>
<dbReference type="InterPro" id="IPR051027">
    <property type="entry name" value="bZIP_transcription_factors"/>
</dbReference>
<feature type="compositionally biased region" description="Basic and acidic residues" evidence="6">
    <location>
        <begin position="114"/>
        <end position="132"/>
    </location>
</feature>
<dbReference type="EMBL" id="ATAM02000002">
    <property type="protein sequence ID" value="KAL0254253.1"/>
    <property type="molecule type" value="Genomic_DNA"/>
</dbReference>
<dbReference type="Proteomes" id="UP000054399">
    <property type="component" value="Unassembled WGS sequence"/>
</dbReference>
<evidence type="ECO:0000313" key="8">
    <source>
        <dbReference type="EMBL" id="KAL0254253.1"/>
    </source>
</evidence>
<keyword evidence="9" id="KW-1185">Reference proteome</keyword>
<keyword evidence="3" id="KW-0804">Transcription</keyword>
<keyword evidence="4" id="KW-0539">Nucleus</keyword>
<dbReference type="PROSITE" id="PS50217">
    <property type="entry name" value="BZIP"/>
    <property type="match status" value="1"/>
</dbReference>
<sequence length="619" mass="64429">MAAVAQAPPSMPHPPIENSVTRPSSSASNSKRQQSEAPVSKGSEENSNLAATVTVTESTPVEDKENKESGNAEAGSSDKDKPADQASEVQRPPIRPNAVARSRLEQEPNPFEQSFRDSHGPGRPGTSDRDTPPRGTDATSTRHNALPPLSSLTSPAAADPTQFPWLANQSLRSGPLSPAMLTGPQGANQSSTSNNLRSNEANADGGFESSSFRTGFTPGTGSGFTPGYNSFINSSLNSLPIPSPNTAAFLNSITNVTPLGESSEVAQAAAAAAAQAQGQTASNSSSASQTSQPATEQLQPPSAIPPHMQPHSHHPHPLSHAHSPANNHSAHPGQDTITPNTLNALTGVFGDMSRAPAGAPGQNQFFAPSMSAHPGHPGHPGHPHTAHPGMPGVAGVPGVHGVPGHPGVQLPMGYVDYAQHNANAASQAANGLFLLSQAHQELSKREEAEGTPGSGIGGPTGRSTRGGKGANTPTPQTGSKRKSDGAARGNAKKGKKATGAAAAASIQAQKKGGSTSGSGNGSEDEEDGSDRKDQKFETEEEKRKNFLERNRQAALKCRQRKKAWLNELQSKVEGLTMENERLQQTVQQMHEEVSRLTAILMQHRDCGLGIPAPYGGRLR</sequence>
<feature type="compositionally biased region" description="Gly residues" evidence="6">
    <location>
        <begin position="452"/>
        <end position="469"/>
    </location>
</feature>
<feature type="compositionally biased region" description="Low complexity" evidence="6">
    <location>
        <begin position="497"/>
        <end position="513"/>
    </location>
</feature>
<feature type="region of interest" description="Disordered" evidence="6">
    <location>
        <begin position="440"/>
        <end position="544"/>
    </location>
</feature>
<evidence type="ECO:0000256" key="4">
    <source>
        <dbReference type="ARBA" id="ARBA00023242"/>
    </source>
</evidence>
<feature type="compositionally biased region" description="Low complexity" evidence="6">
    <location>
        <begin position="320"/>
        <end position="332"/>
    </location>
</feature>
<reference evidence="8" key="2">
    <citation type="submission" date="2024-01" db="EMBL/GenBank/DDBJ databases">
        <title>Comparative genomics of Cryptococcus and Kwoniella reveals pathogenesis evolution and contrasting modes of karyotype evolution via chromosome fusion or intercentromeric recombination.</title>
        <authorList>
            <person name="Coelho M.A."/>
            <person name="David-Palma M."/>
            <person name="Shea T."/>
            <person name="Bowers K."/>
            <person name="Mcginley-Smith S."/>
            <person name="Mohammad A.W."/>
            <person name="Gnirke A."/>
            <person name="Yurkov A.M."/>
            <person name="Nowrousian M."/>
            <person name="Sun S."/>
            <person name="Cuomo C.A."/>
            <person name="Heitman J."/>
        </authorList>
    </citation>
    <scope>NUCLEOTIDE SEQUENCE</scope>
    <source>
        <strain evidence="8">IND107</strain>
    </source>
</reference>
<feature type="domain" description="BZIP" evidence="7">
    <location>
        <begin position="540"/>
        <end position="603"/>
    </location>
</feature>
<feature type="compositionally biased region" description="Polar residues" evidence="6">
    <location>
        <begin position="185"/>
        <end position="201"/>
    </location>
</feature>
<reference evidence="8" key="1">
    <citation type="submission" date="2015-01" db="EMBL/GenBank/DDBJ databases">
        <authorList>
            <consortium name="The Broad Institute Genomics Platform"/>
            <person name="Cuomo C."/>
            <person name="Litvintseva A."/>
            <person name="Chen Y."/>
            <person name="Heitman J."/>
            <person name="Sun S."/>
            <person name="Springer D."/>
            <person name="Dromer F."/>
            <person name="Young S."/>
            <person name="Zeng Q."/>
            <person name="Gargeya S."/>
            <person name="Abouelleil A."/>
            <person name="Alvarado L."/>
            <person name="Chapman S.B."/>
            <person name="Gainer-Dewar J."/>
            <person name="Goldberg J."/>
            <person name="Griggs A."/>
            <person name="Gujja S."/>
            <person name="Hansen M."/>
            <person name="Howarth C."/>
            <person name="Imamovic A."/>
            <person name="Larimer J."/>
            <person name="Murphy C."/>
            <person name="Naylor J."/>
            <person name="Pearson M."/>
            <person name="Priest M."/>
            <person name="Roberts A."/>
            <person name="Saif S."/>
            <person name="Shea T."/>
            <person name="Sykes S."/>
            <person name="Wortman J."/>
            <person name="Nusbaum C."/>
            <person name="Birren B."/>
        </authorList>
    </citation>
    <scope>NUCLEOTIDE SEQUENCE</scope>
    <source>
        <strain evidence="8">IND107</strain>
    </source>
</reference>
<feature type="compositionally biased region" description="Basic and acidic residues" evidence="6">
    <location>
        <begin position="529"/>
        <end position="544"/>
    </location>
</feature>
<dbReference type="SMART" id="SM00338">
    <property type="entry name" value="BRLZ"/>
    <property type="match status" value="1"/>
</dbReference>
<evidence type="ECO:0000256" key="1">
    <source>
        <dbReference type="ARBA" id="ARBA00004123"/>
    </source>
</evidence>
<keyword evidence="5" id="KW-0175">Coiled coil</keyword>
<proteinExistence type="predicted"/>
<protein>
    <recommendedName>
        <fullName evidence="7">BZIP domain-containing protein</fullName>
    </recommendedName>
</protein>
<dbReference type="CDD" id="cd14687">
    <property type="entry name" value="bZIP_ATF2"/>
    <property type="match status" value="1"/>
</dbReference>
<evidence type="ECO:0000256" key="6">
    <source>
        <dbReference type="SAM" id="MobiDB-lite"/>
    </source>
</evidence>
<dbReference type="GeneID" id="91988492"/>
<organism evidence="8 9">
    <name type="scientific">Cryptococcus tetragattii IND107</name>
    <dbReference type="NCBI Taxonomy" id="1296105"/>
    <lineage>
        <taxon>Eukaryota</taxon>
        <taxon>Fungi</taxon>
        <taxon>Dikarya</taxon>
        <taxon>Basidiomycota</taxon>
        <taxon>Agaricomycotina</taxon>
        <taxon>Tremellomycetes</taxon>
        <taxon>Tremellales</taxon>
        <taxon>Cryptococcaceae</taxon>
        <taxon>Cryptococcus</taxon>
        <taxon>Cryptococcus gattii species complex</taxon>
    </lineage>
</organism>
<keyword evidence="2" id="KW-0805">Transcription regulation</keyword>
<accession>A0ABR3C0V3</accession>
<dbReference type="Pfam" id="PF11786">
    <property type="entry name" value="Aft1_HRA"/>
    <property type="match status" value="1"/>
</dbReference>
<evidence type="ECO:0000313" key="9">
    <source>
        <dbReference type="Proteomes" id="UP000054399"/>
    </source>
</evidence>
<comment type="subcellular location">
    <subcellularLocation>
        <location evidence="1">Nucleus</location>
    </subcellularLocation>
</comment>